<feature type="domain" description="Acylphosphatase-like" evidence="7">
    <location>
        <begin position="2"/>
        <end position="90"/>
    </location>
</feature>
<dbReference type="GO" id="GO:0003998">
    <property type="term" value="F:acylphosphatase activity"/>
    <property type="evidence" value="ECO:0007669"/>
    <property type="project" value="UniProtKB-EC"/>
</dbReference>
<sequence length="90" mass="9900">MRVAFRVHGDVQGVGFRRFAAREAQALGLAGWVRNDLDGTVHGEAEGSEAPLMAFRARLAQGPAFGHVSRLDWEVSDVRSSLPLSFEIHR</sequence>
<name>A0A9D7SJX7_9BACT</name>
<dbReference type="PROSITE" id="PS00151">
    <property type="entry name" value="ACYLPHOSPHATASE_2"/>
    <property type="match status" value="1"/>
</dbReference>
<dbReference type="InterPro" id="IPR020456">
    <property type="entry name" value="Acylphosphatase"/>
</dbReference>
<dbReference type="PANTHER" id="PTHR47268:SF4">
    <property type="entry name" value="ACYLPHOSPHATASE"/>
    <property type="match status" value="1"/>
</dbReference>
<comment type="catalytic activity">
    <reaction evidence="3 4 5">
        <text>an acyl phosphate + H2O = a carboxylate + phosphate + H(+)</text>
        <dbReference type="Rhea" id="RHEA:14965"/>
        <dbReference type="ChEBI" id="CHEBI:15377"/>
        <dbReference type="ChEBI" id="CHEBI:15378"/>
        <dbReference type="ChEBI" id="CHEBI:29067"/>
        <dbReference type="ChEBI" id="CHEBI:43474"/>
        <dbReference type="ChEBI" id="CHEBI:59918"/>
        <dbReference type="EC" id="3.6.1.7"/>
    </reaction>
</comment>
<protein>
    <recommendedName>
        <fullName evidence="2 4">Acylphosphatase</fullName>
        <ecNumber evidence="2 4">3.6.1.7</ecNumber>
    </recommendedName>
</protein>
<dbReference type="InterPro" id="IPR017968">
    <property type="entry name" value="Acylphosphatase_CS"/>
</dbReference>
<feature type="active site" evidence="4">
    <location>
        <position position="35"/>
    </location>
</feature>
<dbReference type="Gene3D" id="3.30.70.100">
    <property type="match status" value="1"/>
</dbReference>
<dbReference type="SUPFAM" id="SSF54975">
    <property type="entry name" value="Acylphosphatase/BLUF domain-like"/>
    <property type="match status" value="1"/>
</dbReference>
<comment type="caution">
    <text evidence="8">The sequence shown here is derived from an EMBL/GenBank/DDBJ whole genome shotgun (WGS) entry which is preliminary data.</text>
</comment>
<comment type="similarity">
    <text evidence="1 6">Belongs to the acylphosphatase family.</text>
</comment>
<dbReference type="Proteomes" id="UP000886657">
    <property type="component" value="Unassembled WGS sequence"/>
</dbReference>
<organism evidence="8 9">
    <name type="scientific">Candidatus Geothrix skivensis</name>
    <dbReference type="NCBI Taxonomy" id="2954439"/>
    <lineage>
        <taxon>Bacteria</taxon>
        <taxon>Pseudomonadati</taxon>
        <taxon>Acidobacteriota</taxon>
        <taxon>Holophagae</taxon>
        <taxon>Holophagales</taxon>
        <taxon>Holophagaceae</taxon>
        <taxon>Geothrix</taxon>
    </lineage>
</organism>
<dbReference type="PANTHER" id="PTHR47268">
    <property type="entry name" value="ACYLPHOSPHATASE"/>
    <property type="match status" value="1"/>
</dbReference>
<evidence type="ECO:0000313" key="8">
    <source>
        <dbReference type="EMBL" id="MBK9798075.1"/>
    </source>
</evidence>
<gene>
    <name evidence="8" type="ORF">IPP58_16645</name>
</gene>
<proteinExistence type="inferred from homology"/>
<dbReference type="InterPro" id="IPR001792">
    <property type="entry name" value="Acylphosphatase-like_dom"/>
</dbReference>
<dbReference type="Pfam" id="PF00708">
    <property type="entry name" value="Acylphosphatase"/>
    <property type="match status" value="1"/>
</dbReference>
<evidence type="ECO:0000256" key="2">
    <source>
        <dbReference type="ARBA" id="ARBA00012150"/>
    </source>
</evidence>
<evidence type="ECO:0000256" key="6">
    <source>
        <dbReference type="RuleBase" id="RU004168"/>
    </source>
</evidence>
<evidence type="ECO:0000256" key="3">
    <source>
        <dbReference type="ARBA" id="ARBA00047645"/>
    </source>
</evidence>
<evidence type="ECO:0000256" key="1">
    <source>
        <dbReference type="ARBA" id="ARBA00005614"/>
    </source>
</evidence>
<evidence type="ECO:0000313" key="9">
    <source>
        <dbReference type="Proteomes" id="UP000886657"/>
    </source>
</evidence>
<dbReference type="EC" id="3.6.1.7" evidence="2 4"/>
<dbReference type="PROSITE" id="PS00150">
    <property type="entry name" value="ACYLPHOSPHATASE_1"/>
    <property type="match status" value="1"/>
</dbReference>
<dbReference type="PRINTS" id="PR00112">
    <property type="entry name" value="ACYLPHPHTASE"/>
</dbReference>
<accession>A0A9D7SJX7</accession>
<evidence type="ECO:0000256" key="4">
    <source>
        <dbReference type="PROSITE-ProRule" id="PRU00520"/>
    </source>
</evidence>
<feature type="active site" evidence="4">
    <location>
        <position position="17"/>
    </location>
</feature>
<dbReference type="EMBL" id="JADKIO010000013">
    <property type="protein sequence ID" value="MBK9798075.1"/>
    <property type="molecule type" value="Genomic_DNA"/>
</dbReference>
<dbReference type="AlphaFoldDB" id="A0A9D7SJX7"/>
<evidence type="ECO:0000259" key="7">
    <source>
        <dbReference type="PROSITE" id="PS51160"/>
    </source>
</evidence>
<dbReference type="PROSITE" id="PS51160">
    <property type="entry name" value="ACYLPHOSPHATASE_3"/>
    <property type="match status" value="1"/>
</dbReference>
<dbReference type="InterPro" id="IPR036046">
    <property type="entry name" value="Acylphosphatase-like_dom_sf"/>
</dbReference>
<keyword evidence="4 5" id="KW-0378">Hydrolase</keyword>
<reference evidence="8" key="1">
    <citation type="submission" date="2020-10" db="EMBL/GenBank/DDBJ databases">
        <title>Connecting structure to function with the recovery of over 1000 high-quality activated sludge metagenome-assembled genomes encoding full-length rRNA genes using long-read sequencing.</title>
        <authorList>
            <person name="Singleton C.M."/>
            <person name="Petriglieri F."/>
            <person name="Kristensen J.M."/>
            <person name="Kirkegaard R.H."/>
            <person name="Michaelsen T.Y."/>
            <person name="Andersen M.H."/>
            <person name="Karst S.M."/>
            <person name="Dueholm M.S."/>
            <person name="Nielsen P.H."/>
            <person name="Albertsen M."/>
        </authorList>
    </citation>
    <scope>NUCLEOTIDE SEQUENCE</scope>
    <source>
        <strain evidence="8">Skiv_18-Q3-R9-52_MAXAC.067</strain>
    </source>
</reference>
<evidence type="ECO:0000256" key="5">
    <source>
        <dbReference type="RuleBase" id="RU000553"/>
    </source>
</evidence>